<comment type="caution">
    <text evidence="1">The sequence shown here is derived from an EMBL/GenBank/DDBJ whole genome shotgun (WGS) entry which is preliminary data.</text>
</comment>
<dbReference type="eggNOG" id="ENOG50346WV">
    <property type="taxonomic scope" value="Bacteria"/>
</dbReference>
<keyword evidence="2" id="KW-1185">Reference proteome</keyword>
<dbReference type="AlphaFoldDB" id="A0A096B2B3"/>
<dbReference type="HOGENOM" id="CLU_2272493_0_0_9"/>
<protein>
    <submittedName>
        <fullName evidence="1">Uncharacterized protein</fullName>
    </submittedName>
</protein>
<organism evidence="1 2">
    <name type="scientific">Flavonifractor plautii 1_3_50AFAA</name>
    <dbReference type="NCBI Taxonomy" id="742738"/>
    <lineage>
        <taxon>Bacteria</taxon>
        <taxon>Bacillati</taxon>
        <taxon>Bacillota</taxon>
        <taxon>Clostridia</taxon>
        <taxon>Eubacteriales</taxon>
        <taxon>Oscillospiraceae</taxon>
        <taxon>Flavonifractor</taxon>
    </lineage>
</organism>
<proteinExistence type="predicted"/>
<accession>A0A096B2B3</accession>
<sequence>MNVKFSFDRVAVDRRGFTLEDVYRTIKNLFAAHGFPCISDDGVLAFEDKGHGDDFAVMWDIILSLLRSDWFLDCAASCVWEDENGVEDVLSQARETRRSVRQ</sequence>
<dbReference type="EMBL" id="ADLO01000115">
    <property type="protein sequence ID" value="KGF53101.1"/>
    <property type="molecule type" value="Genomic_DNA"/>
</dbReference>
<reference evidence="1 2" key="1">
    <citation type="submission" date="2011-08" db="EMBL/GenBank/DDBJ databases">
        <title>The Genome Sequence of Clostridium orbiscindens 1_3_50AFAA.</title>
        <authorList>
            <consortium name="The Broad Institute Genome Sequencing Platform"/>
            <person name="Earl A."/>
            <person name="Ward D."/>
            <person name="Feldgarden M."/>
            <person name="Gevers D."/>
            <person name="Daigneault M."/>
            <person name="Strauss J."/>
            <person name="Allen-Vercoe E."/>
            <person name="Young S.K."/>
            <person name="Zeng Q."/>
            <person name="Gargeya S."/>
            <person name="Fitzgerald M."/>
            <person name="Haas B."/>
            <person name="Abouelleil A."/>
            <person name="Alvarado L."/>
            <person name="Arachchi H.M."/>
            <person name="Berlin A."/>
            <person name="Brown A."/>
            <person name="Chapman S.B."/>
            <person name="Chen Z."/>
            <person name="Dunbar C."/>
            <person name="Freedman E."/>
            <person name="Gearin G."/>
            <person name="Gellesch M."/>
            <person name="Goldberg J."/>
            <person name="Griggs A."/>
            <person name="Gujja S."/>
            <person name="Heiman D."/>
            <person name="Howarth C."/>
            <person name="Larson L."/>
            <person name="Lui A."/>
            <person name="MacDonald P.J.P."/>
            <person name="Montmayeur A."/>
            <person name="Murphy C."/>
            <person name="Neiman D."/>
            <person name="Pearson M."/>
            <person name="Priest M."/>
            <person name="Roberts A."/>
            <person name="Saif S."/>
            <person name="Shea T."/>
            <person name="Shenoy N."/>
            <person name="Sisk P."/>
            <person name="Stolte C."/>
            <person name="Sykes S."/>
            <person name="Wortman J."/>
            <person name="Nusbaum C."/>
            <person name="Birren B."/>
        </authorList>
    </citation>
    <scope>NUCLEOTIDE SEQUENCE [LARGE SCALE GENOMIC DNA]</scope>
    <source>
        <strain evidence="1 2">1_3_50AFAA</strain>
    </source>
</reference>
<dbReference type="Proteomes" id="UP000029585">
    <property type="component" value="Unassembled WGS sequence"/>
</dbReference>
<dbReference type="RefSeq" id="WP_044943239.1">
    <property type="nucleotide sequence ID" value="NZ_KN174167.1"/>
</dbReference>
<evidence type="ECO:0000313" key="2">
    <source>
        <dbReference type="Proteomes" id="UP000029585"/>
    </source>
</evidence>
<evidence type="ECO:0000313" key="1">
    <source>
        <dbReference type="EMBL" id="KGF53101.1"/>
    </source>
</evidence>
<gene>
    <name evidence="1" type="ORF">HMPREF9460_03842</name>
</gene>
<dbReference type="PATRIC" id="fig|742738.3.peg.3954"/>
<name>A0A096B2B3_FLAPL</name>